<evidence type="ECO:0000256" key="2">
    <source>
        <dbReference type="ARBA" id="ARBA00009810"/>
    </source>
</evidence>
<dbReference type="InterPro" id="IPR000531">
    <property type="entry name" value="Beta-barrel_TonB"/>
</dbReference>
<evidence type="ECO:0000256" key="3">
    <source>
        <dbReference type="ARBA" id="ARBA00022448"/>
    </source>
</evidence>
<keyword evidence="3 14" id="KW-0813">Transport</keyword>
<evidence type="ECO:0000313" key="21">
    <source>
        <dbReference type="Proteomes" id="UP000316781"/>
    </source>
</evidence>
<sequence>MSVLLRHAIWGVASLLTTTTLSNAAALGQETAPSVLPAVRVDAPRQKMQQSGAASRAIARAAKRRPVRAPSQAAHRSESDSATTNGGPVTVGGAPSGAATGVQGYVASRSSVGAKTNASILEVPQSISVVTRRQMDVRNVQREGEAFRYTAGVFAEPYGADPRPLFDAPNIRGFETTTNGLYRDGLREANGVWGRFLTEFYGLERIDVLKGPSSVLYGQGGPGGVIDKVTKKPTDYARGEVYMQGGSFDRKQGALDFSGPLDEDKRFLYRLVGMARDSDTQFRYDGDKAVPDIRQYVAPSFTWRPSEDTQLTILGDWLHNRTAGPFTLTLANQTYTRIMTGDPSFNKSEFTQGTVGYRFEHRFDDALSIRQNLRYGAHDLKYNNMTVSSLTAAGVLNRTASMIDEQIYSFALDTVAEAKFATGPLSHTAIVGIDYQSATYTTRTRAGVGPTLSLLYPVYGQFVTPPTSVTSYAHQTATQLGFYGQDQIELDDFVLTVGARYDDARSTTTNYRTSAVAIKTDNEPSYRVGLNYLSAFGLAPYVGYSRAFLPTAGTDFNGNPFKPTFAEQFEGGLKYQPLDFPGMFTIAYFDLTQQNVLTADPARPATTFKVQTGEVNSNGLEVQATLNPAPGFDIVAAFTHNPVRVTKDNSNAQGVSLIGRRPAYIAKDYGSIWGDYTIQDGLARGFGFGAGVRAIGPTYADAANTVQNKGYTLVDLTLHYEPNHIPELERFRLQLNINNLLDRRHIVCTATTNCQWGAERSIVGTLFYRW</sequence>
<keyword evidence="9" id="KW-0406">Ion transport</keyword>
<dbReference type="GO" id="GO:0009279">
    <property type="term" value="C:cell outer membrane"/>
    <property type="evidence" value="ECO:0007669"/>
    <property type="project" value="UniProtKB-SubCell"/>
</dbReference>
<keyword evidence="7 17" id="KW-0732">Signal</keyword>
<evidence type="ECO:0000256" key="1">
    <source>
        <dbReference type="ARBA" id="ARBA00004571"/>
    </source>
</evidence>
<dbReference type="SUPFAM" id="SSF56935">
    <property type="entry name" value="Porins"/>
    <property type="match status" value="1"/>
</dbReference>
<comment type="caution">
    <text evidence="20">The sequence shown here is derived from an EMBL/GenBank/DDBJ whole genome shotgun (WGS) entry which is preliminary data.</text>
</comment>
<dbReference type="FunFam" id="2.170.130.10:FF:000001">
    <property type="entry name" value="Catecholate siderophore TonB-dependent receptor"/>
    <property type="match status" value="1"/>
</dbReference>
<feature type="chain" id="PRO_5021758712" evidence="17">
    <location>
        <begin position="25"/>
        <end position="770"/>
    </location>
</feature>
<evidence type="ECO:0000256" key="10">
    <source>
        <dbReference type="ARBA" id="ARBA00023077"/>
    </source>
</evidence>
<keyword evidence="13 14" id="KW-0998">Cell outer membrane</keyword>
<evidence type="ECO:0000256" key="17">
    <source>
        <dbReference type="SAM" id="SignalP"/>
    </source>
</evidence>
<dbReference type="PANTHER" id="PTHR32552">
    <property type="entry name" value="FERRICHROME IRON RECEPTOR-RELATED"/>
    <property type="match status" value="1"/>
</dbReference>
<name>A0A549SEX2_METSR</name>
<proteinExistence type="inferred from homology"/>
<dbReference type="CDD" id="cd01347">
    <property type="entry name" value="ligand_gated_channel"/>
    <property type="match status" value="1"/>
</dbReference>
<feature type="region of interest" description="Disordered" evidence="16">
    <location>
        <begin position="44"/>
        <end position="95"/>
    </location>
</feature>
<feature type="domain" description="TonB-dependent receptor-like beta-barrel" evidence="18">
    <location>
        <begin position="302"/>
        <end position="740"/>
    </location>
</feature>
<comment type="similarity">
    <text evidence="2 14 15">Belongs to the TonB-dependent receptor family.</text>
</comment>
<evidence type="ECO:0000256" key="5">
    <source>
        <dbReference type="ARBA" id="ARBA00022496"/>
    </source>
</evidence>
<organism evidence="20 21">
    <name type="scientific">Methylosinus sporium</name>
    <dbReference type="NCBI Taxonomy" id="428"/>
    <lineage>
        <taxon>Bacteria</taxon>
        <taxon>Pseudomonadati</taxon>
        <taxon>Pseudomonadota</taxon>
        <taxon>Alphaproteobacteria</taxon>
        <taxon>Hyphomicrobiales</taxon>
        <taxon>Methylocystaceae</taxon>
        <taxon>Methylosinus</taxon>
    </lineage>
</organism>
<keyword evidence="5" id="KW-0410">Iron transport</keyword>
<feature type="signal peptide" evidence="17">
    <location>
        <begin position="1"/>
        <end position="24"/>
    </location>
</feature>
<keyword evidence="4 14" id="KW-1134">Transmembrane beta strand</keyword>
<evidence type="ECO:0000259" key="18">
    <source>
        <dbReference type="Pfam" id="PF00593"/>
    </source>
</evidence>
<dbReference type="GO" id="GO:0038023">
    <property type="term" value="F:signaling receptor activity"/>
    <property type="evidence" value="ECO:0007669"/>
    <property type="project" value="InterPro"/>
</dbReference>
<dbReference type="GO" id="GO:0015891">
    <property type="term" value="P:siderophore transport"/>
    <property type="evidence" value="ECO:0007669"/>
    <property type="project" value="InterPro"/>
</dbReference>
<evidence type="ECO:0000256" key="16">
    <source>
        <dbReference type="SAM" id="MobiDB-lite"/>
    </source>
</evidence>
<dbReference type="GO" id="GO:0015344">
    <property type="term" value="F:siderophore uptake transmembrane transporter activity"/>
    <property type="evidence" value="ECO:0007669"/>
    <property type="project" value="TreeGrafter"/>
</dbReference>
<evidence type="ECO:0000256" key="11">
    <source>
        <dbReference type="ARBA" id="ARBA00023136"/>
    </source>
</evidence>
<evidence type="ECO:0000256" key="12">
    <source>
        <dbReference type="ARBA" id="ARBA00023170"/>
    </source>
</evidence>
<dbReference type="EMBL" id="VJMF01000087">
    <property type="protein sequence ID" value="TRL27762.1"/>
    <property type="molecule type" value="Genomic_DNA"/>
</dbReference>
<keyword evidence="6 14" id="KW-0812">Transmembrane</keyword>
<protein>
    <submittedName>
        <fullName evidence="20">TonB-dependent siderophore receptor</fullName>
    </submittedName>
</protein>
<dbReference type="Gene3D" id="2.40.170.20">
    <property type="entry name" value="TonB-dependent receptor, beta-barrel domain"/>
    <property type="match status" value="1"/>
</dbReference>
<dbReference type="PANTHER" id="PTHR32552:SF68">
    <property type="entry name" value="FERRICHROME OUTER MEMBRANE TRANSPORTER_PHAGE RECEPTOR"/>
    <property type="match status" value="1"/>
</dbReference>
<evidence type="ECO:0000256" key="6">
    <source>
        <dbReference type="ARBA" id="ARBA00022692"/>
    </source>
</evidence>
<gene>
    <name evidence="20" type="ORF">FM996_18745</name>
</gene>
<comment type="subcellular location">
    <subcellularLocation>
        <location evidence="1 14">Cell outer membrane</location>
        <topology evidence="1 14">Multi-pass membrane protein</topology>
    </subcellularLocation>
</comment>
<evidence type="ECO:0000256" key="15">
    <source>
        <dbReference type="RuleBase" id="RU003357"/>
    </source>
</evidence>
<evidence type="ECO:0000256" key="4">
    <source>
        <dbReference type="ARBA" id="ARBA00022452"/>
    </source>
</evidence>
<evidence type="ECO:0000256" key="9">
    <source>
        <dbReference type="ARBA" id="ARBA00023065"/>
    </source>
</evidence>
<evidence type="ECO:0000259" key="19">
    <source>
        <dbReference type="Pfam" id="PF07715"/>
    </source>
</evidence>
<keyword evidence="11 14" id="KW-0472">Membrane</keyword>
<evidence type="ECO:0000256" key="13">
    <source>
        <dbReference type="ARBA" id="ARBA00023237"/>
    </source>
</evidence>
<dbReference type="AlphaFoldDB" id="A0A549SEX2"/>
<keyword evidence="10 15" id="KW-0798">TonB box</keyword>
<keyword evidence="12 20" id="KW-0675">Receptor</keyword>
<dbReference type="Gene3D" id="2.170.130.10">
    <property type="entry name" value="TonB-dependent receptor, plug domain"/>
    <property type="match status" value="1"/>
</dbReference>
<dbReference type="InterPro" id="IPR036942">
    <property type="entry name" value="Beta-barrel_TonB_sf"/>
</dbReference>
<dbReference type="InterPro" id="IPR039426">
    <property type="entry name" value="TonB-dep_rcpt-like"/>
</dbReference>
<dbReference type="Pfam" id="PF00593">
    <property type="entry name" value="TonB_dep_Rec_b-barrel"/>
    <property type="match status" value="1"/>
</dbReference>
<evidence type="ECO:0000313" key="20">
    <source>
        <dbReference type="EMBL" id="TRL27762.1"/>
    </source>
</evidence>
<dbReference type="NCBIfam" id="TIGR01783">
    <property type="entry name" value="TonB-siderophor"/>
    <property type="match status" value="1"/>
</dbReference>
<dbReference type="PROSITE" id="PS52016">
    <property type="entry name" value="TONB_DEPENDENT_REC_3"/>
    <property type="match status" value="1"/>
</dbReference>
<evidence type="ECO:0000256" key="8">
    <source>
        <dbReference type="ARBA" id="ARBA00023004"/>
    </source>
</evidence>
<evidence type="ECO:0000256" key="14">
    <source>
        <dbReference type="PROSITE-ProRule" id="PRU01360"/>
    </source>
</evidence>
<dbReference type="Proteomes" id="UP000316781">
    <property type="component" value="Unassembled WGS sequence"/>
</dbReference>
<accession>A0A549SEX2</accession>
<feature type="domain" description="TonB-dependent receptor plug" evidence="19">
    <location>
        <begin position="121"/>
        <end position="225"/>
    </location>
</feature>
<keyword evidence="8" id="KW-0408">Iron</keyword>
<reference evidence="20 21" key="1">
    <citation type="submission" date="2019-07" db="EMBL/GenBank/DDBJ databases">
        <title>Ln-dependent methylotrophs.</title>
        <authorList>
            <person name="Tani A."/>
        </authorList>
    </citation>
    <scope>NUCLEOTIDE SEQUENCE [LARGE SCALE GENOMIC DNA]</scope>
    <source>
        <strain evidence="20 21">SM89A</strain>
    </source>
</reference>
<dbReference type="InterPro" id="IPR010105">
    <property type="entry name" value="TonB_sidphr_rcpt"/>
</dbReference>
<evidence type="ECO:0000256" key="7">
    <source>
        <dbReference type="ARBA" id="ARBA00022729"/>
    </source>
</evidence>
<dbReference type="InterPro" id="IPR037066">
    <property type="entry name" value="Plug_dom_sf"/>
</dbReference>
<dbReference type="InterPro" id="IPR012910">
    <property type="entry name" value="Plug_dom"/>
</dbReference>
<dbReference type="Pfam" id="PF07715">
    <property type="entry name" value="Plug"/>
    <property type="match status" value="1"/>
</dbReference>